<dbReference type="FunFam" id="3.40.50.150:FF:000088">
    <property type="entry name" value="Polyamine aminopropyltransferase"/>
    <property type="match status" value="1"/>
</dbReference>
<dbReference type="CDD" id="cd02440">
    <property type="entry name" value="AdoMet_MTases"/>
    <property type="match status" value="1"/>
</dbReference>
<feature type="binding site" evidence="5">
    <location>
        <position position="293"/>
    </location>
    <ligand>
        <name>spermidine</name>
        <dbReference type="ChEBI" id="CHEBI:57834"/>
    </ligand>
</feature>
<evidence type="ECO:0000256" key="2">
    <source>
        <dbReference type="ARBA" id="ARBA00022679"/>
    </source>
</evidence>
<evidence type="ECO:0000313" key="8">
    <source>
        <dbReference type="EMBL" id="MCO4292195.1"/>
    </source>
</evidence>
<comment type="similarity">
    <text evidence="1 5">Belongs to the spermidine/spermine synthase family.</text>
</comment>
<dbReference type="Pfam" id="PF01564">
    <property type="entry name" value="Spermine_synth"/>
    <property type="match status" value="1"/>
</dbReference>
<dbReference type="InterPro" id="IPR001045">
    <property type="entry name" value="Spermi_synthase"/>
</dbReference>
<evidence type="ECO:0000256" key="3">
    <source>
        <dbReference type="ARBA" id="ARBA00023066"/>
    </source>
</evidence>
<accession>A0A9X2JCV4</accession>
<dbReference type="GO" id="GO:0004766">
    <property type="term" value="F:spermidine synthase activity"/>
    <property type="evidence" value="ECO:0007669"/>
    <property type="project" value="UniProtKB-UniRule"/>
</dbReference>
<dbReference type="PROSITE" id="PS01330">
    <property type="entry name" value="PABS_1"/>
    <property type="match status" value="1"/>
</dbReference>
<feature type="transmembrane region" description="Helical" evidence="5">
    <location>
        <begin position="164"/>
        <end position="184"/>
    </location>
</feature>
<keyword evidence="4 5" id="KW-0620">Polyamine biosynthesis</keyword>
<dbReference type="HAMAP" id="MF_00198">
    <property type="entry name" value="Spermidine_synth"/>
    <property type="match status" value="1"/>
</dbReference>
<comment type="function">
    <text evidence="5">Catalyzes the irreversible transfer of a propylamine group from the amino donor S-adenosylmethioninamine (decarboxy-AdoMet) to putrescine (1,4-diaminobutane) to yield spermidine.</text>
</comment>
<comment type="subunit">
    <text evidence="5">Homodimer or homotetramer.</text>
</comment>
<dbReference type="PANTHER" id="PTHR43317:SF1">
    <property type="entry name" value="THERMOSPERMINE SYNTHASE ACAULIS5"/>
    <property type="match status" value="1"/>
</dbReference>
<dbReference type="Gene3D" id="3.40.50.150">
    <property type="entry name" value="Vaccinia Virus protein VP39"/>
    <property type="match status" value="1"/>
</dbReference>
<reference evidence="8" key="1">
    <citation type="submission" date="2022-06" db="EMBL/GenBank/DDBJ databases">
        <title>Solitalea sp. MAHUQ-68 isolated from rhizospheric soil.</title>
        <authorList>
            <person name="Huq M.A."/>
        </authorList>
    </citation>
    <scope>NUCLEOTIDE SEQUENCE</scope>
    <source>
        <strain evidence="8">MAHUQ-68</strain>
    </source>
</reference>
<keyword evidence="5" id="KW-0472">Membrane</keyword>
<dbReference type="NCBIfam" id="NF002956">
    <property type="entry name" value="PRK03612.1"/>
    <property type="match status" value="1"/>
</dbReference>
<feature type="transmembrane region" description="Helical" evidence="5">
    <location>
        <begin position="100"/>
        <end position="123"/>
    </location>
</feature>
<evidence type="ECO:0000256" key="4">
    <source>
        <dbReference type="ARBA" id="ARBA00023115"/>
    </source>
</evidence>
<dbReference type="EC" id="2.5.1.16" evidence="5"/>
<keyword evidence="5" id="KW-1003">Cell membrane</keyword>
<keyword evidence="5" id="KW-1133">Transmembrane helix</keyword>
<protein>
    <recommendedName>
        <fullName evidence="5">Polyamine aminopropyltransferase</fullName>
    </recommendedName>
    <alternativeName>
        <fullName evidence="5">Putrescine aminopropyltransferase</fullName>
        <shortName evidence="5">PAPT</shortName>
    </alternativeName>
    <alternativeName>
        <fullName evidence="5">Spermidine synthase</fullName>
        <shortName evidence="5">SPDS</shortName>
        <shortName evidence="5">SPDSY</shortName>
        <ecNumber evidence="5">2.5.1.16</ecNumber>
    </alternativeName>
</protein>
<dbReference type="AlphaFoldDB" id="A0A9X2JCV4"/>
<feature type="transmembrane region" description="Helical" evidence="5">
    <location>
        <begin position="135"/>
        <end position="158"/>
    </location>
</feature>
<dbReference type="SUPFAM" id="SSF103473">
    <property type="entry name" value="MFS general substrate transporter"/>
    <property type="match status" value="1"/>
</dbReference>
<comment type="caution">
    <text evidence="8">The sequence shown here is derived from an EMBL/GenBank/DDBJ whole genome shotgun (WGS) entry which is preliminary data.</text>
</comment>
<organism evidence="8 9">
    <name type="scientific">Solitalea agri</name>
    <dbReference type="NCBI Taxonomy" id="2953739"/>
    <lineage>
        <taxon>Bacteria</taxon>
        <taxon>Pseudomonadati</taxon>
        <taxon>Bacteroidota</taxon>
        <taxon>Sphingobacteriia</taxon>
        <taxon>Sphingobacteriales</taxon>
        <taxon>Sphingobacteriaceae</taxon>
        <taxon>Solitalea</taxon>
    </lineage>
</organism>
<feature type="binding site" evidence="5">
    <location>
        <position position="313"/>
    </location>
    <ligand>
        <name>S-methyl-5'-thioadenosine</name>
        <dbReference type="ChEBI" id="CHEBI:17509"/>
    </ligand>
</feature>
<dbReference type="GO" id="GO:0005886">
    <property type="term" value="C:plasma membrane"/>
    <property type="evidence" value="ECO:0007669"/>
    <property type="project" value="UniProtKB-SubCell"/>
</dbReference>
<feature type="active site" description="Proton acceptor" evidence="5 6">
    <location>
        <position position="365"/>
    </location>
</feature>
<dbReference type="GO" id="GO:0008295">
    <property type="term" value="P:spermidine biosynthetic process"/>
    <property type="evidence" value="ECO:0007669"/>
    <property type="project" value="UniProtKB-UniRule"/>
</dbReference>
<proteinExistence type="inferred from homology"/>
<dbReference type="InterPro" id="IPR030374">
    <property type="entry name" value="PABS"/>
</dbReference>
<dbReference type="EMBL" id="JAMWYS010000024">
    <property type="protein sequence ID" value="MCO4292195.1"/>
    <property type="molecule type" value="Genomic_DNA"/>
</dbReference>
<dbReference type="GO" id="GO:0010487">
    <property type="term" value="F:thermospermine synthase activity"/>
    <property type="evidence" value="ECO:0007669"/>
    <property type="project" value="UniProtKB-ARBA"/>
</dbReference>
<sequence length="503" mass="57561">MRPNRFHLLLLFSVFVVATCGLIYELVAGTLASYLLGDSVTQFSTIIGVYLFSMGIGSWFSKYFDKNLLSWFIQIEILVGLIGGTSSTLLFFLFEQTESFRLVLYMMVMLTGIFVGLEIPLLMRILENRFEFKELVSKVFTFDYIGALLASVIFPLLLIPHLGIIRTSYFFGLLNIGVALVVLIQFSKEINWFKRLQFQAFVSLLLLLAGFVYADRIMSFTESMAYPDKIIYAKTTHYQRIIITKNQRELRLFLNGNLQFSSADEYRYHEALVHPGLAALPYAKNVLVLGGGDGLAVREILKYPNINRITLVDLDKEMTSMFTQNSMLANLNKHSFSNPKVKVINADAFTWAKSHTAQFDFIVVDFPDPSNFSIGKLYSNRFYQEIEKLLSPEGIVVIQSTSPYVAPKSFWCIDKTLQSVGFNTVPYHVYVPSFGEWGYVMGMKKHDYQLPANFPAGLKYVNRESLKQMIYFPADMAKVPTEVNKLNNQVLVHYFEDEWAKYL</sequence>
<keyword evidence="5" id="KW-0812">Transmembrane</keyword>
<feature type="binding site" evidence="5">
    <location>
        <position position="269"/>
    </location>
    <ligand>
        <name>spermidine</name>
        <dbReference type="ChEBI" id="CHEBI:57834"/>
    </ligand>
</feature>
<comment type="pathway">
    <text evidence="5">Amine and polyamine biosynthesis; spermidine biosynthesis; spermidine from putrescine: step 1/1.</text>
</comment>
<name>A0A9X2JCV4_9SPHI</name>
<keyword evidence="9" id="KW-1185">Reference proteome</keyword>
<dbReference type="Proteomes" id="UP001155182">
    <property type="component" value="Unassembled WGS sequence"/>
</dbReference>
<feature type="binding site" evidence="5">
    <location>
        <position position="239"/>
    </location>
    <ligand>
        <name>S-methyl-5'-thioadenosine</name>
        <dbReference type="ChEBI" id="CHEBI:17509"/>
    </ligand>
</feature>
<dbReference type="InterPro" id="IPR030373">
    <property type="entry name" value="PABS_CS"/>
</dbReference>
<feature type="domain" description="PABS" evidence="7">
    <location>
        <begin position="211"/>
        <end position="444"/>
    </location>
</feature>
<evidence type="ECO:0000259" key="7">
    <source>
        <dbReference type="PROSITE" id="PS51006"/>
    </source>
</evidence>
<evidence type="ECO:0000313" key="9">
    <source>
        <dbReference type="Proteomes" id="UP001155182"/>
    </source>
</evidence>
<keyword evidence="3 5" id="KW-0745">Spermidine biosynthesis</keyword>
<evidence type="ECO:0000256" key="6">
    <source>
        <dbReference type="PROSITE-ProRule" id="PRU00354"/>
    </source>
</evidence>
<dbReference type="InterPro" id="IPR036259">
    <property type="entry name" value="MFS_trans_sf"/>
</dbReference>
<dbReference type="SUPFAM" id="SSF53335">
    <property type="entry name" value="S-adenosyl-L-methionine-dependent methyltransferases"/>
    <property type="match status" value="1"/>
</dbReference>
<gene>
    <name evidence="5" type="primary">speE</name>
    <name evidence="8" type="ORF">NF867_04885</name>
</gene>
<comment type="catalytic activity">
    <reaction evidence="5">
        <text>S-adenosyl 3-(methylsulfanyl)propylamine + putrescine = S-methyl-5'-thioadenosine + spermidine + H(+)</text>
        <dbReference type="Rhea" id="RHEA:12721"/>
        <dbReference type="ChEBI" id="CHEBI:15378"/>
        <dbReference type="ChEBI" id="CHEBI:17509"/>
        <dbReference type="ChEBI" id="CHEBI:57443"/>
        <dbReference type="ChEBI" id="CHEBI:57834"/>
        <dbReference type="ChEBI" id="CHEBI:326268"/>
        <dbReference type="EC" id="2.5.1.16"/>
    </reaction>
</comment>
<feature type="transmembrane region" description="Helical" evidence="5">
    <location>
        <begin position="68"/>
        <end position="94"/>
    </location>
</feature>
<dbReference type="PANTHER" id="PTHR43317">
    <property type="entry name" value="THERMOSPERMINE SYNTHASE ACAULIS5"/>
    <property type="match status" value="1"/>
</dbReference>
<evidence type="ECO:0000256" key="1">
    <source>
        <dbReference type="ARBA" id="ARBA00007867"/>
    </source>
</evidence>
<feature type="transmembrane region" description="Helical" evidence="5">
    <location>
        <begin position="42"/>
        <end position="61"/>
    </location>
</feature>
<comment type="subcellular location">
    <subcellularLocation>
        <location evidence="5">Cell membrane</location>
        <topology evidence="5">Multi-pass membrane protein</topology>
    </subcellularLocation>
</comment>
<dbReference type="RefSeq" id="WP_252586478.1">
    <property type="nucleotide sequence ID" value="NZ_JAMWYS010000024.1"/>
</dbReference>
<dbReference type="PROSITE" id="PS51006">
    <property type="entry name" value="PABS_2"/>
    <property type="match status" value="1"/>
</dbReference>
<comment type="caution">
    <text evidence="5">Lacks conserved residue(s) required for the propagation of feature annotation.</text>
</comment>
<feature type="binding site" evidence="5">
    <location>
        <begin position="347"/>
        <end position="348"/>
    </location>
    <ligand>
        <name>S-methyl-5'-thioadenosine</name>
        <dbReference type="ChEBI" id="CHEBI:17509"/>
    </ligand>
</feature>
<feature type="transmembrane region" description="Helical" evidence="5">
    <location>
        <begin position="196"/>
        <end position="214"/>
    </location>
</feature>
<keyword evidence="2 5" id="KW-0808">Transferase</keyword>
<dbReference type="InterPro" id="IPR029063">
    <property type="entry name" value="SAM-dependent_MTases_sf"/>
</dbReference>
<evidence type="ECO:0000256" key="5">
    <source>
        <dbReference type="HAMAP-Rule" id="MF_00198"/>
    </source>
</evidence>